<dbReference type="Proteomes" id="UP000807159">
    <property type="component" value="Chromosome 11"/>
</dbReference>
<feature type="domain" description="25S rRNA (uridine-N(3))-methyltransferase BMT5-like" evidence="1">
    <location>
        <begin position="3"/>
        <end position="146"/>
    </location>
</feature>
<reference evidence="2" key="1">
    <citation type="journal article" date="2021" name="J. Hered.">
        <title>Genome Assembly of Salicaceae Populus deltoides (Eastern Cottonwood) I-69 Based on Nanopore Sequencing and Hi-C Technologies.</title>
        <authorList>
            <person name="Bai S."/>
            <person name="Wu H."/>
            <person name="Zhang J."/>
            <person name="Pan Z."/>
            <person name="Zhao W."/>
            <person name="Li Z."/>
            <person name="Tong C."/>
        </authorList>
    </citation>
    <scope>NUCLEOTIDE SEQUENCE</scope>
    <source>
        <tissue evidence="2">Leaf</tissue>
    </source>
</reference>
<gene>
    <name evidence="2" type="ORF">H0E87_021133</name>
</gene>
<dbReference type="EMBL" id="JACEGQ020000011">
    <property type="protein sequence ID" value="KAH8494627.1"/>
    <property type="molecule type" value="Genomic_DNA"/>
</dbReference>
<keyword evidence="3" id="KW-1185">Reference proteome</keyword>
<accession>A0A8T2XRP0</accession>
<dbReference type="PANTHER" id="PTHR11538:SF89">
    <property type="entry name" value="PROTEIN, PUTATIVE (DUF2431)-RELATED"/>
    <property type="match status" value="1"/>
</dbReference>
<evidence type="ECO:0000259" key="1">
    <source>
        <dbReference type="Pfam" id="PF10354"/>
    </source>
</evidence>
<dbReference type="PANTHER" id="PTHR11538">
    <property type="entry name" value="PHENYLALANYL-TRNA SYNTHETASE"/>
    <property type="match status" value="1"/>
</dbReference>
<evidence type="ECO:0000313" key="2">
    <source>
        <dbReference type="EMBL" id="KAH8494627.1"/>
    </source>
</evidence>
<dbReference type="AlphaFoldDB" id="A0A8T2XRP0"/>
<dbReference type="GO" id="GO:0070475">
    <property type="term" value="P:rRNA base methylation"/>
    <property type="evidence" value="ECO:0007669"/>
    <property type="project" value="InterPro"/>
</dbReference>
<comment type="caution">
    <text evidence="2">The sequence shown here is derived from an EMBL/GenBank/DDBJ whole genome shotgun (WGS) entry which is preliminary data.</text>
</comment>
<dbReference type="InterPro" id="IPR019446">
    <property type="entry name" value="BMT5-like"/>
</dbReference>
<evidence type="ECO:0000313" key="3">
    <source>
        <dbReference type="Proteomes" id="UP000807159"/>
    </source>
</evidence>
<proteinExistence type="predicted"/>
<name>A0A8T2XRP0_POPDE</name>
<dbReference type="GO" id="GO:0005737">
    <property type="term" value="C:cytoplasm"/>
    <property type="evidence" value="ECO:0007669"/>
    <property type="project" value="TreeGrafter"/>
</dbReference>
<dbReference type="GO" id="GO:0070042">
    <property type="term" value="F:rRNA (uridine-N3-)-methyltransferase activity"/>
    <property type="evidence" value="ECO:0007669"/>
    <property type="project" value="InterPro"/>
</dbReference>
<organism evidence="2 3">
    <name type="scientific">Populus deltoides</name>
    <name type="common">Eastern poplar</name>
    <name type="synonym">Eastern cottonwood</name>
    <dbReference type="NCBI Taxonomy" id="3696"/>
    <lineage>
        <taxon>Eukaryota</taxon>
        <taxon>Viridiplantae</taxon>
        <taxon>Streptophyta</taxon>
        <taxon>Embryophyta</taxon>
        <taxon>Tracheophyta</taxon>
        <taxon>Spermatophyta</taxon>
        <taxon>Magnoliopsida</taxon>
        <taxon>eudicotyledons</taxon>
        <taxon>Gunneridae</taxon>
        <taxon>Pentapetalae</taxon>
        <taxon>rosids</taxon>
        <taxon>fabids</taxon>
        <taxon>Malpighiales</taxon>
        <taxon>Salicaceae</taxon>
        <taxon>Saliceae</taxon>
        <taxon>Populus</taxon>
    </lineage>
</organism>
<sequence>MMLKYSRAATNLRELEELGCTIMHGVDAHTMSKHPLLNQKFDRIVYNFPAPALKRRESNTRQIKSVQLRRSTNATFRHRKHQRLVEGFLGSAYDMLEVIGEIHVTHKTTEPYRKWDIERLAEDAGLCLVEKVRFKKADYPGFNNKRGSGPRADQAFSAGNCCTFKFTRIS</sequence>
<protein>
    <recommendedName>
        <fullName evidence="1">25S rRNA (uridine-N(3))-methyltransferase BMT5-like domain-containing protein</fullName>
    </recommendedName>
</protein>
<dbReference type="Pfam" id="PF10354">
    <property type="entry name" value="BMT5-like"/>
    <property type="match status" value="1"/>
</dbReference>